<name>A0A087G3N4_ARAAL</name>
<organism evidence="1 2">
    <name type="scientific">Arabis alpina</name>
    <name type="common">Alpine rock-cress</name>
    <dbReference type="NCBI Taxonomy" id="50452"/>
    <lineage>
        <taxon>Eukaryota</taxon>
        <taxon>Viridiplantae</taxon>
        <taxon>Streptophyta</taxon>
        <taxon>Embryophyta</taxon>
        <taxon>Tracheophyta</taxon>
        <taxon>Spermatophyta</taxon>
        <taxon>Magnoliopsida</taxon>
        <taxon>eudicotyledons</taxon>
        <taxon>Gunneridae</taxon>
        <taxon>Pentapetalae</taxon>
        <taxon>rosids</taxon>
        <taxon>malvids</taxon>
        <taxon>Brassicales</taxon>
        <taxon>Brassicaceae</taxon>
        <taxon>Arabideae</taxon>
        <taxon>Arabis</taxon>
    </lineage>
</organism>
<evidence type="ECO:0000313" key="1">
    <source>
        <dbReference type="EMBL" id="KFK24486.1"/>
    </source>
</evidence>
<dbReference type="AlphaFoldDB" id="A0A087G3N4"/>
<sequence>MAKGTEGRAALGSLAGIARTRLDDTRADFFGNKAVLLGVGYGTSDALGTKSWAALGVEVVLGAEESLGGTGAFEVPALPAAKSRKYLFPIAD</sequence>
<accession>A0A087G3N4</accession>
<dbReference type="EMBL" id="KL968335">
    <property type="protein sequence ID" value="KFK24486.1"/>
    <property type="molecule type" value="Genomic_DNA"/>
</dbReference>
<protein>
    <submittedName>
        <fullName evidence="1">Uncharacterized protein</fullName>
    </submittedName>
</protein>
<dbReference type="Proteomes" id="UP000029120">
    <property type="component" value="Unassembled WGS sequence"/>
</dbReference>
<evidence type="ECO:0000313" key="2">
    <source>
        <dbReference type="Proteomes" id="UP000029120"/>
    </source>
</evidence>
<proteinExistence type="predicted"/>
<keyword evidence="2" id="KW-1185">Reference proteome</keyword>
<dbReference type="Gramene" id="KFK24486">
    <property type="protein sequence ID" value="KFK24486"/>
    <property type="gene ID" value="AALP_AAs60263U000100"/>
</dbReference>
<reference evidence="2" key="1">
    <citation type="journal article" date="2015" name="Nat. Plants">
        <title>Genome expansion of Arabis alpina linked with retrotransposition and reduced symmetric DNA methylation.</title>
        <authorList>
            <person name="Willing E.M."/>
            <person name="Rawat V."/>
            <person name="Mandakova T."/>
            <person name="Maumus F."/>
            <person name="James G.V."/>
            <person name="Nordstroem K.J."/>
            <person name="Becker C."/>
            <person name="Warthmann N."/>
            <person name="Chica C."/>
            <person name="Szarzynska B."/>
            <person name="Zytnicki M."/>
            <person name="Albani M.C."/>
            <person name="Kiefer C."/>
            <person name="Bergonzi S."/>
            <person name="Castaings L."/>
            <person name="Mateos J.L."/>
            <person name="Berns M.C."/>
            <person name="Bujdoso N."/>
            <person name="Piofczyk T."/>
            <person name="de Lorenzo L."/>
            <person name="Barrero-Sicilia C."/>
            <person name="Mateos I."/>
            <person name="Piednoel M."/>
            <person name="Hagmann J."/>
            <person name="Chen-Min-Tao R."/>
            <person name="Iglesias-Fernandez R."/>
            <person name="Schuster S.C."/>
            <person name="Alonso-Blanco C."/>
            <person name="Roudier F."/>
            <person name="Carbonero P."/>
            <person name="Paz-Ares J."/>
            <person name="Davis S.J."/>
            <person name="Pecinka A."/>
            <person name="Quesneville H."/>
            <person name="Colot V."/>
            <person name="Lysak M.A."/>
            <person name="Weigel D."/>
            <person name="Coupland G."/>
            <person name="Schneeberger K."/>
        </authorList>
    </citation>
    <scope>NUCLEOTIDE SEQUENCE [LARGE SCALE GENOMIC DNA]</scope>
    <source>
        <strain evidence="2">cv. Pajares</strain>
    </source>
</reference>
<gene>
    <name evidence="1" type="ORF">AALP_AAs60263U000100</name>
</gene>